<name>A0A2P6R1G8_ROSCH</name>
<dbReference type="Gramene" id="PRQ40256">
    <property type="protein sequence ID" value="PRQ40256"/>
    <property type="gene ID" value="RchiOBHm_Chr4g0434091"/>
</dbReference>
<dbReference type="Proteomes" id="UP000238479">
    <property type="component" value="Chromosome 4"/>
</dbReference>
<keyword evidence="2" id="KW-1185">Reference proteome</keyword>
<reference evidence="1 2" key="1">
    <citation type="journal article" date="2018" name="Nat. Genet.">
        <title>The Rosa genome provides new insights in the design of modern roses.</title>
        <authorList>
            <person name="Bendahmane M."/>
        </authorList>
    </citation>
    <scope>NUCLEOTIDE SEQUENCE [LARGE SCALE GENOMIC DNA]</scope>
    <source>
        <strain evidence="2">cv. Old Blush</strain>
    </source>
</reference>
<proteinExistence type="predicted"/>
<dbReference type="EMBL" id="PDCK01000042">
    <property type="protein sequence ID" value="PRQ40256.1"/>
    <property type="molecule type" value="Genomic_DNA"/>
</dbReference>
<organism evidence="1 2">
    <name type="scientific">Rosa chinensis</name>
    <name type="common">China rose</name>
    <dbReference type="NCBI Taxonomy" id="74649"/>
    <lineage>
        <taxon>Eukaryota</taxon>
        <taxon>Viridiplantae</taxon>
        <taxon>Streptophyta</taxon>
        <taxon>Embryophyta</taxon>
        <taxon>Tracheophyta</taxon>
        <taxon>Spermatophyta</taxon>
        <taxon>Magnoliopsida</taxon>
        <taxon>eudicotyledons</taxon>
        <taxon>Gunneridae</taxon>
        <taxon>Pentapetalae</taxon>
        <taxon>rosids</taxon>
        <taxon>fabids</taxon>
        <taxon>Rosales</taxon>
        <taxon>Rosaceae</taxon>
        <taxon>Rosoideae</taxon>
        <taxon>Rosoideae incertae sedis</taxon>
        <taxon>Rosa</taxon>
    </lineage>
</organism>
<gene>
    <name evidence="1" type="ORF">RchiOBHm_Chr4g0434091</name>
</gene>
<sequence length="108" mass="12588">MHGSVSTRIHRKIPRKLSQKLETSGFDSTSSELLCENLNRTRDRDTDTIRTLVVLLHITAGICKEPTEMLRAFELRMVAVQRRVEKLRTWITPPNRWFDLCQVDRLGP</sequence>
<dbReference type="AlphaFoldDB" id="A0A2P6R1G8"/>
<evidence type="ECO:0000313" key="2">
    <source>
        <dbReference type="Proteomes" id="UP000238479"/>
    </source>
</evidence>
<accession>A0A2P6R1G8</accession>
<comment type="caution">
    <text evidence="1">The sequence shown here is derived from an EMBL/GenBank/DDBJ whole genome shotgun (WGS) entry which is preliminary data.</text>
</comment>
<evidence type="ECO:0000313" key="1">
    <source>
        <dbReference type="EMBL" id="PRQ40256.1"/>
    </source>
</evidence>
<protein>
    <submittedName>
        <fullName evidence="1">Uncharacterized protein</fullName>
    </submittedName>
</protein>